<accession>A0ABQ8MWB3</accession>
<feature type="region of interest" description="Disordered" evidence="1">
    <location>
        <begin position="24"/>
        <end position="43"/>
    </location>
</feature>
<protein>
    <submittedName>
        <fullName evidence="2">BAH and coiled-coil domain-containing protein 1</fullName>
    </submittedName>
</protein>
<evidence type="ECO:0000313" key="3">
    <source>
        <dbReference type="Proteomes" id="UP000830375"/>
    </source>
</evidence>
<evidence type="ECO:0000256" key="1">
    <source>
        <dbReference type="SAM" id="MobiDB-lite"/>
    </source>
</evidence>
<proteinExistence type="predicted"/>
<gene>
    <name evidence="2" type="ORF">H4Q32_010590</name>
</gene>
<organism evidence="2 3">
    <name type="scientific">Labeo rohita</name>
    <name type="common">Indian major carp</name>
    <name type="synonym">Cyprinus rohita</name>
    <dbReference type="NCBI Taxonomy" id="84645"/>
    <lineage>
        <taxon>Eukaryota</taxon>
        <taxon>Metazoa</taxon>
        <taxon>Chordata</taxon>
        <taxon>Craniata</taxon>
        <taxon>Vertebrata</taxon>
        <taxon>Euteleostomi</taxon>
        <taxon>Actinopterygii</taxon>
        <taxon>Neopterygii</taxon>
        <taxon>Teleostei</taxon>
        <taxon>Ostariophysi</taxon>
        <taxon>Cypriniformes</taxon>
        <taxon>Cyprinidae</taxon>
        <taxon>Labeoninae</taxon>
        <taxon>Labeonini</taxon>
        <taxon>Labeo</taxon>
    </lineage>
</organism>
<keyword evidence="3" id="KW-1185">Reference proteome</keyword>
<dbReference type="PANTHER" id="PTHR12505:SF25">
    <property type="entry name" value="BAH AND COILED-COIL DOMAIN-CONTAINING PROTEIN 1-LIKE ISOFORM X1"/>
    <property type="match status" value="1"/>
</dbReference>
<dbReference type="Proteomes" id="UP000830375">
    <property type="component" value="Unassembled WGS sequence"/>
</dbReference>
<evidence type="ECO:0000313" key="2">
    <source>
        <dbReference type="EMBL" id="KAI2666672.1"/>
    </source>
</evidence>
<sequence>MEGRDFSAPAHLLSERATLVHRAASRISSSGHGSVQHAPHFPPGKYYPSHLPMAAHSETAAVQELIPCYGAGVMMIPLWRPWGDPGWIYGSKGVSWQEWPAPGLPGLINNTPAPPPQTHCGRCFE</sequence>
<dbReference type="PANTHER" id="PTHR12505">
    <property type="entry name" value="PHD FINGER TRANSCRIPTION FACTOR"/>
    <property type="match status" value="1"/>
</dbReference>
<dbReference type="EMBL" id="JACTAM010000003">
    <property type="protein sequence ID" value="KAI2666672.1"/>
    <property type="molecule type" value="Genomic_DNA"/>
</dbReference>
<comment type="caution">
    <text evidence="2">The sequence shown here is derived from an EMBL/GenBank/DDBJ whole genome shotgun (WGS) entry which is preliminary data.</text>
</comment>
<name>A0ABQ8MWB3_LABRO</name>
<reference evidence="2 3" key="1">
    <citation type="submission" date="2022-01" db="EMBL/GenBank/DDBJ databases">
        <title>A high-quality chromosome-level genome assembly of rohu carp, Labeo rohita.</title>
        <authorList>
            <person name="Arick M.A. II"/>
            <person name="Hsu C.-Y."/>
            <person name="Magbanua Z."/>
            <person name="Pechanova O."/>
            <person name="Grover C."/>
            <person name="Miller E."/>
            <person name="Thrash A."/>
            <person name="Ezzel L."/>
            <person name="Alam S."/>
            <person name="Benzie J."/>
            <person name="Hamilton M."/>
            <person name="Karsi A."/>
            <person name="Lawrence M.L."/>
            <person name="Peterson D.G."/>
        </authorList>
    </citation>
    <scope>NUCLEOTIDE SEQUENCE [LARGE SCALE GENOMIC DNA]</scope>
    <source>
        <strain evidence="3">BAU-BD-2019</strain>
        <tissue evidence="2">Blood</tissue>
    </source>
</reference>
<dbReference type="InterPro" id="IPR052429">
    <property type="entry name" value="BAH_domain_protein"/>
</dbReference>